<name>A0A565BRM9_9BRAS</name>
<dbReference type="GO" id="GO:0016788">
    <property type="term" value="F:hydrolase activity, acting on ester bonds"/>
    <property type="evidence" value="ECO:0007669"/>
    <property type="project" value="InterPro"/>
</dbReference>
<feature type="chain" id="PRO_5021768712" description="SGNH hydrolase-type esterase domain-containing protein" evidence="8">
    <location>
        <begin position="27"/>
        <end position="208"/>
    </location>
</feature>
<feature type="signal peptide" evidence="8">
    <location>
        <begin position="1"/>
        <end position="26"/>
    </location>
</feature>
<keyword evidence="6" id="KW-0442">Lipid degradation</keyword>
<reference evidence="9" key="1">
    <citation type="submission" date="2019-07" db="EMBL/GenBank/DDBJ databases">
        <authorList>
            <person name="Dittberner H."/>
        </authorList>
    </citation>
    <scope>NUCLEOTIDE SEQUENCE [LARGE SCALE GENOMIC DNA]</scope>
</reference>
<keyword evidence="3" id="KW-0964">Secreted</keyword>
<dbReference type="EMBL" id="CABITT030000005">
    <property type="protein sequence ID" value="VVB04035.1"/>
    <property type="molecule type" value="Genomic_DNA"/>
</dbReference>
<evidence type="ECO:0000256" key="1">
    <source>
        <dbReference type="ARBA" id="ARBA00004613"/>
    </source>
</evidence>
<keyword evidence="5" id="KW-0378">Hydrolase</keyword>
<dbReference type="PANTHER" id="PTHR45650">
    <property type="entry name" value="GDSL-LIKE LIPASE/ACYLHYDROLASE-RELATED"/>
    <property type="match status" value="1"/>
</dbReference>
<organism evidence="9 10">
    <name type="scientific">Arabis nemorensis</name>
    <dbReference type="NCBI Taxonomy" id="586526"/>
    <lineage>
        <taxon>Eukaryota</taxon>
        <taxon>Viridiplantae</taxon>
        <taxon>Streptophyta</taxon>
        <taxon>Embryophyta</taxon>
        <taxon>Tracheophyta</taxon>
        <taxon>Spermatophyta</taxon>
        <taxon>Magnoliopsida</taxon>
        <taxon>eudicotyledons</taxon>
        <taxon>Gunneridae</taxon>
        <taxon>Pentapetalae</taxon>
        <taxon>rosids</taxon>
        <taxon>malvids</taxon>
        <taxon>Brassicales</taxon>
        <taxon>Brassicaceae</taxon>
        <taxon>Arabideae</taxon>
        <taxon>Arabis</taxon>
    </lineage>
</organism>
<dbReference type="GO" id="GO:0005576">
    <property type="term" value="C:extracellular region"/>
    <property type="evidence" value="ECO:0007669"/>
    <property type="project" value="UniProtKB-SubCell"/>
</dbReference>
<evidence type="ECO:0000256" key="7">
    <source>
        <dbReference type="ARBA" id="ARBA00023098"/>
    </source>
</evidence>
<sequence>MGLPSSLKSHLLLLFVCFLNVSTISTKPLREEAVFFGGKFPALYVIGDSLIDPGNNNYLLTLIKANFPPYGSNFEGGKATGRFSDGKTIADYIAIYYGFPLVPAYMGLPGKQKNNILTSINFASASCGIFSDTGKRVGRCLSMNVQIDLFNETIEDNLKKNFTTQPELGKHLAESLFMIGIGVNDYASSLTRIQPIRMTSLTGFFTSS</sequence>
<evidence type="ECO:0000313" key="9">
    <source>
        <dbReference type="EMBL" id="VVB04035.1"/>
    </source>
</evidence>
<dbReference type="OrthoDB" id="1027924at2759"/>
<evidence type="ECO:0000256" key="6">
    <source>
        <dbReference type="ARBA" id="ARBA00022963"/>
    </source>
</evidence>
<evidence type="ECO:0000256" key="8">
    <source>
        <dbReference type="SAM" id="SignalP"/>
    </source>
</evidence>
<dbReference type="Pfam" id="PF00657">
    <property type="entry name" value="Lipase_GDSL"/>
    <property type="match status" value="1"/>
</dbReference>
<keyword evidence="4 8" id="KW-0732">Signal</keyword>
<dbReference type="InterPro" id="IPR036514">
    <property type="entry name" value="SGNH_hydro_sf"/>
</dbReference>
<proteinExistence type="inferred from homology"/>
<keyword evidence="10" id="KW-1185">Reference proteome</keyword>
<evidence type="ECO:0000256" key="3">
    <source>
        <dbReference type="ARBA" id="ARBA00022525"/>
    </source>
</evidence>
<comment type="subcellular location">
    <subcellularLocation>
        <location evidence="1">Secreted</location>
    </subcellularLocation>
</comment>
<evidence type="ECO:0000256" key="5">
    <source>
        <dbReference type="ARBA" id="ARBA00022801"/>
    </source>
</evidence>
<evidence type="ECO:0000256" key="4">
    <source>
        <dbReference type="ARBA" id="ARBA00022729"/>
    </source>
</evidence>
<comment type="similarity">
    <text evidence="2">Belongs to the 'GDSL' lipolytic enzyme family.</text>
</comment>
<accession>A0A565BRM9</accession>
<dbReference type="GO" id="GO:0016042">
    <property type="term" value="P:lipid catabolic process"/>
    <property type="evidence" value="ECO:0007669"/>
    <property type="project" value="UniProtKB-KW"/>
</dbReference>
<dbReference type="AlphaFoldDB" id="A0A565BRM9"/>
<comment type="caution">
    <text evidence="9">The sequence shown here is derived from an EMBL/GenBank/DDBJ whole genome shotgun (WGS) entry which is preliminary data.</text>
</comment>
<dbReference type="Proteomes" id="UP000489600">
    <property type="component" value="Unassembled WGS sequence"/>
</dbReference>
<dbReference type="Gene3D" id="3.40.50.1110">
    <property type="entry name" value="SGNH hydrolase"/>
    <property type="match status" value="1"/>
</dbReference>
<evidence type="ECO:0000313" key="10">
    <source>
        <dbReference type="Proteomes" id="UP000489600"/>
    </source>
</evidence>
<evidence type="ECO:0000256" key="2">
    <source>
        <dbReference type="ARBA" id="ARBA00008668"/>
    </source>
</evidence>
<dbReference type="InterPro" id="IPR001087">
    <property type="entry name" value="GDSL"/>
</dbReference>
<dbReference type="PANTHER" id="PTHR45650:SF59">
    <property type="entry name" value="(RAPE) HYPOTHETICAL PROTEIN"/>
    <property type="match status" value="1"/>
</dbReference>
<evidence type="ECO:0008006" key="11">
    <source>
        <dbReference type="Google" id="ProtNLM"/>
    </source>
</evidence>
<dbReference type="InterPro" id="IPR051238">
    <property type="entry name" value="GDSL_esterase/lipase"/>
</dbReference>
<keyword evidence="7" id="KW-0443">Lipid metabolism</keyword>
<gene>
    <name evidence="9" type="ORF">ANE_LOCUS14479</name>
</gene>
<protein>
    <recommendedName>
        <fullName evidence="11">SGNH hydrolase-type esterase domain-containing protein</fullName>
    </recommendedName>
</protein>